<evidence type="ECO:0000313" key="3">
    <source>
        <dbReference type="Proteomes" id="UP000651271"/>
    </source>
</evidence>
<dbReference type="EMBL" id="JACOIJ010000015">
    <property type="protein sequence ID" value="MBD1429767.1"/>
    <property type="molecule type" value="Genomic_DNA"/>
</dbReference>
<protein>
    <submittedName>
        <fullName evidence="2">Polysaccharide pyruvyl transferase family protein</fullName>
    </submittedName>
</protein>
<keyword evidence="3" id="KW-1185">Reference proteome</keyword>
<evidence type="ECO:0000259" key="1">
    <source>
        <dbReference type="Pfam" id="PF04230"/>
    </source>
</evidence>
<dbReference type="RefSeq" id="WP_190302175.1">
    <property type="nucleotide sequence ID" value="NZ_JACOIJ010000015.1"/>
</dbReference>
<evidence type="ECO:0000313" key="2">
    <source>
        <dbReference type="EMBL" id="MBD1429767.1"/>
    </source>
</evidence>
<dbReference type="Proteomes" id="UP000651271">
    <property type="component" value="Unassembled WGS sequence"/>
</dbReference>
<dbReference type="Pfam" id="PF04230">
    <property type="entry name" value="PS_pyruv_trans"/>
    <property type="match status" value="1"/>
</dbReference>
<gene>
    <name evidence="2" type="ORF">H8B04_09305</name>
</gene>
<dbReference type="InterPro" id="IPR007345">
    <property type="entry name" value="Polysacch_pyruvyl_Trfase"/>
</dbReference>
<organism evidence="2 3">
    <name type="scientific">Sphingobacterium litopenaei</name>
    <dbReference type="NCBI Taxonomy" id="2763500"/>
    <lineage>
        <taxon>Bacteria</taxon>
        <taxon>Pseudomonadati</taxon>
        <taxon>Bacteroidota</taxon>
        <taxon>Sphingobacteriia</taxon>
        <taxon>Sphingobacteriales</taxon>
        <taxon>Sphingobacteriaceae</taxon>
        <taxon>Sphingobacterium</taxon>
    </lineage>
</organism>
<dbReference type="PANTHER" id="PTHR36836">
    <property type="entry name" value="COLANIC ACID BIOSYNTHESIS PROTEIN WCAK"/>
    <property type="match status" value="1"/>
</dbReference>
<sequence length="364" mass="41708">MNNKKQTPIVSLHGASRNHNYGDVLLMAIYKNWIEEIGGEVVLDMANDYYGRYLNVQSHLPISKAVNKANFIVYGGGGYFGEPRNPSLRWRVKFVLHHMMPGILSRLKGKPYGFFGIGFGPLDNLFIRKIGMFVINGARIVSVRDEESKQYLIKYGYKGKIHVNPDSALSLADINSKYYVSKQINKAQKRVVFHIPLDPGKDFEMIRPALVDFLTRIKQIQGNFDFHFLVDHGLGKHCYQYLFFDQLRKDLDVNWSIKEYISPEDTLQFLSTCDSVITTKLHVAITSYALGVRPIGISKHPKTQRFFKQIGLSNLQFDLYDLLDSKKSLELQSIIERTDKISINSLLIENALNNKKLLKELLQS</sequence>
<comment type="caution">
    <text evidence="2">The sequence shown here is derived from an EMBL/GenBank/DDBJ whole genome shotgun (WGS) entry which is preliminary data.</text>
</comment>
<accession>A0ABR7YEM7</accession>
<keyword evidence="2" id="KW-0808">Transferase</keyword>
<name>A0ABR7YEM7_9SPHI</name>
<dbReference type="GO" id="GO:0016740">
    <property type="term" value="F:transferase activity"/>
    <property type="evidence" value="ECO:0007669"/>
    <property type="project" value="UniProtKB-KW"/>
</dbReference>
<reference evidence="2 3" key="1">
    <citation type="submission" date="2020-08" db="EMBL/GenBank/DDBJ databases">
        <title>Sphingobacterium sp. DN04309 isolated from aquaculture water.</title>
        <authorList>
            <person name="Zhang M."/>
        </authorList>
    </citation>
    <scope>NUCLEOTIDE SEQUENCE [LARGE SCALE GENOMIC DNA]</scope>
    <source>
        <strain evidence="2 3">DN04309</strain>
    </source>
</reference>
<proteinExistence type="predicted"/>
<feature type="domain" description="Polysaccharide pyruvyl transferase" evidence="1">
    <location>
        <begin position="20"/>
        <end position="298"/>
    </location>
</feature>
<dbReference type="PANTHER" id="PTHR36836:SF1">
    <property type="entry name" value="COLANIC ACID BIOSYNTHESIS PROTEIN WCAK"/>
    <property type="match status" value="1"/>
</dbReference>